<feature type="transmembrane region" description="Helical" evidence="1">
    <location>
        <begin position="100"/>
        <end position="118"/>
    </location>
</feature>
<dbReference type="RefSeq" id="WP_344615216.1">
    <property type="nucleotide sequence ID" value="NZ_BAAARV010000046.1"/>
</dbReference>
<feature type="transmembrane region" description="Helical" evidence="1">
    <location>
        <begin position="33"/>
        <end position="56"/>
    </location>
</feature>
<name>A0ABP5TTX1_9ACTN</name>
<evidence type="ECO:0000313" key="3">
    <source>
        <dbReference type="Proteomes" id="UP001501444"/>
    </source>
</evidence>
<keyword evidence="1" id="KW-0812">Transmembrane</keyword>
<organism evidence="2 3">
    <name type="scientific">Dactylosporangium salmoneum</name>
    <dbReference type="NCBI Taxonomy" id="53361"/>
    <lineage>
        <taxon>Bacteria</taxon>
        <taxon>Bacillati</taxon>
        <taxon>Actinomycetota</taxon>
        <taxon>Actinomycetes</taxon>
        <taxon>Micromonosporales</taxon>
        <taxon>Micromonosporaceae</taxon>
        <taxon>Dactylosporangium</taxon>
    </lineage>
</organism>
<protein>
    <submittedName>
        <fullName evidence="2">Uncharacterized protein</fullName>
    </submittedName>
</protein>
<feature type="transmembrane region" description="Helical" evidence="1">
    <location>
        <begin position="62"/>
        <end position="88"/>
    </location>
</feature>
<reference evidence="3" key="1">
    <citation type="journal article" date="2019" name="Int. J. Syst. Evol. Microbiol.">
        <title>The Global Catalogue of Microorganisms (GCM) 10K type strain sequencing project: providing services to taxonomists for standard genome sequencing and annotation.</title>
        <authorList>
            <consortium name="The Broad Institute Genomics Platform"/>
            <consortium name="The Broad Institute Genome Sequencing Center for Infectious Disease"/>
            <person name="Wu L."/>
            <person name="Ma J."/>
        </authorList>
    </citation>
    <scope>NUCLEOTIDE SEQUENCE [LARGE SCALE GENOMIC DNA]</scope>
    <source>
        <strain evidence="3">JCM 3272</strain>
    </source>
</reference>
<gene>
    <name evidence="2" type="ORF">GCM10010170_053030</name>
</gene>
<sequence>MRNVSIDELDHLPVDVLPIGTDYPRRAGATMPVAVSLANPLTLAIIAPALVVSLLMRGSAPTAAGLVGSVDVAAAIALLIGSIPVVAVMRRRPPRIPDGVHASTYIGLLVVAGVTVAVTG</sequence>
<evidence type="ECO:0000256" key="1">
    <source>
        <dbReference type="SAM" id="Phobius"/>
    </source>
</evidence>
<evidence type="ECO:0000313" key="2">
    <source>
        <dbReference type="EMBL" id="GAA2358924.1"/>
    </source>
</evidence>
<keyword evidence="1" id="KW-0472">Membrane</keyword>
<comment type="caution">
    <text evidence="2">The sequence shown here is derived from an EMBL/GenBank/DDBJ whole genome shotgun (WGS) entry which is preliminary data.</text>
</comment>
<dbReference type="Proteomes" id="UP001501444">
    <property type="component" value="Unassembled WGS sequence"/>
</dbReference>
<accession>A0ABP5TTX1</accession>
<proteinExistence type="predicted"/>
<dbReference type="EMBL" id="BAAARV010000046">
    <property type="protein sequence ID" value="GAA2358924.1"/>
    <property type="molecule type" value="Genomic_DNA"/>
</dbReference>
<keyword evidence="1" id="KW-1133">Transmembrane helix</keyword>
<keyword evidence="3" id="KW-1185">Reference proteome</keyword>